<keyword evidence="1" id="KW-0812">Transmembrane</keyword>
<dbReference type="OrthoDB" id="3214031at2"/>
<sequence length="142" mass="15407">MIWVPLVVFGAIVLAFGLLGAVDVGSYRHFLRHGVRTVAVARSRREVLVRRSGVRALDLWRTDTVCVYADAGGGAHEIIVRRALPIGYQLVVLYLPRRPGCSVEMRGERPPSWLCSYLLVGVGAGAAVALLAALMQGLGVQW</sequence>
<dbReference type="AlphaFoldDB" id="A0A1V2IAS3"/>
<dbReference type="Proteomes" id="UP000188929">
    <property type="component" value="Unassembled WGS sequence"/>
</dbReference>
<comment type="caution">
    <text evidence="2">The sequence shown here is derived from an EMBL/GenBank/DDBJ whole genome shotgun (WGS) entry which is preliminary data.</text>
</comment>
<accession>A0A1V2IAS3</accession>
<organism evidence="2 3">
    <name type="scientific">Pseudofrankia asymbiotica</name>
    <dbReference type="NCBI Taxonomy" id="1834516"/>
    <lineage>
        <taxon>Bacteria</taxon>
        <taxon>Bacillati</taxon>
        <taxon>Actinomycetota</taxon>
        <taxon>Actinomycetes</taxon>
        <taxon>Frankiales</taxon>
        <taxon>Frankiaceae</taxon>
        <taxon>Pseudofrankia</taxon>
    </lineage>
</organism>
<dbReference type="RefSeq" id="WP_076817714.1">
    <property type="nucleotide sequence ID" value="NZ_MOMC01000030.1"/>
</dbReference>
<feature type="transmembrane region" description="Helical" evidence="1">
    <location>
        <begin position="114"/>
        <end position="135"/>
    </location>
</feature>
<keyword evidence="1" id="KW-0472">Membrane</keyword>
<evidence type="ECO:0000313" key="2">
    <source>
        <dbReference type="EMBL" id="ONH29842.1"/>
    </source>
</evidence>
<dbReference type="EMBL" id="MOMC01000030">
    <property type="protein sequence ID" value="ONH29842.1"/>
    <property type="molecule type" value="Genomic_DNA"/>
</dbReference>
<reference evidence="3" key="1">
    <citation type="submission" date="2016-10" db="EMBL/GenBank/DDBJ databases">
        <title>Frankia sp. NRRL B-16386 Genome sequencing.</title>
        <authorList>
            <person name="Ghodhbane-Gtari F."/>
            <person name="Swanson E."/>
            <person name="Gueddou A."/>
            <person name="Hezbri K."/>
            <person name="Ktari K."/>
            <person name="Nouioui I."/>
            <person name="Morris K."/>
            <person name="Simpson S."/>
            <person name="Abebe-Akele F."/>
            <person name="Thomas K."/>
            <person name="Gtari M."/>
            <person name="Tisa L.S."/>
        </authorList>
    </citation>
    <scope>NUCLEOTIDE SEQUENCE [LARGE SCALE GENOMIC DNA]</scope>
    <source>
        <strain evidence="3">NRRL B-16386</strain>
    </source>
</reference>
<protein>
    <submittedName>
        <fullName evidence="2">Uncharacterized protein</fullName>
    </submittedName>
</protein>
<feature type="transmembrane region" description="Helical" evidence="1">
    <location>
        <begin position="6"/>
        <end position="27"/>
    </location>
</feature>
<gene>
    <name evidence="2" type="ORF">BL253_15710</name>
</gene>
<keyword evidence="1" id="KW-1133">Transmembrane helix</keyword>
<proteinExistence type="predicted"/>
<evidence type="ECO:0000313" key="3">
    <source>
        <dbReference type="Proteomes" id="UP000188929"/>
    </source>
</evidence>
<keyword evidence="3" id="KW-1185">Reference proteome</keyword>
<evidence type="ECO:0000256" key="1">
    <source>
        <dbReference type="SAM" id="Phobius"/>
    </source>
</evidence>
<name>A0A1V2IAS3_9ACTN</name>